<dbReference type="RefSeq" id="WP_301127052.1">
    <property type="nucleotide sequence ID" value="NZ_JAUHPV010000003.1"/>
</dbReference>
<proteinExistence type="predicted"/>
<comment type="caution">
    <text evidence="2">The sequence shown here is derived from an EMBL/GenBank/DDBJ whole genome shotgun (WGS) entry which is preliminary data.</text>
</comment>
<dbReference type="SUPFAM" id="SSF69572">
    <property type="entry name" value="Activating enzymes of the ubiquitin-like proteins"/>
    <property type="match status" value="1"/>
</dbReference>
<dbReference type="PANTHER" id="PTHR10953">
    <property type="entry name" value="UBIQUITIN-ACTIVATING ENZYME E1"/>
    <property type="match status" value="1"/>
</dbReference>
<dbReference type="InterPro" id="IPR000594">
    <property type="entry name" value="ThiF_NAD_FAD-bd"/>
</dbReference>
<dbReference type="Proteomes" id="UP001172738">
    <property type="component" value="Unassembled WGS sequence"/>
</dbReference>
<gene>
    <name evidence="2" type="ORF">QQX04_05565</name>
</gene>
<dbReference type="EMBL" id="JAUHPV010000003">
    <property type="protein sequence ID" value="MDN4472458.1"/>
    <property type="molecule type" value="Genomic_DNA"/>
</dbReference>
<protein>
    <submittedName>
        <fullName evidence="2">HesA/MoeB/ThiF family protein</fullName>
    </submittedName>
</protein>
<organism evidence="2 3">
    <name type="scientific">Demequina zhanjiangensis</name>
    <dbReference type="NCBI Taxonomy" id="3051659"/>
    <lineage>
        <taxon>Bacteria</taxon>
        <taxon>Bacillati</taxon>
        <taxon>Actinomycetota</taxon>
        <taxon>Actinomycetes</taxon>
        <taxon>Micrococcales</taxon>
        <taxon>Demequinaceae</taxon>
        <taxon>Demequina</taxon>
    </lineage>
</organism>
<dbReference type="Gene3D" id="3.40.50.720">
    <property type="entry name" value="NAD(P)-binding Rossmann-like Domain"/>
    <property type="match status" value="1"/>
</dbReference>
<keyword evidence="3" id="KW-1185">Reference proteome</keyword>
<dbReference type="PANTHER" id="PTHR10953:SF102">
    <property type="entry name" value="ADENYLYLTRANSFERASE AND SULFURTRANSFERASE MOCS3"/>
    <property type="match status" value="1"/>
</dbReference>
<name>A0ABT8G057_9MICO</name>
<dbReference type="CDD" id="cd00757">
    <property type="entry name" value="ThiF_MoeB_HesA_family"/>
    <property type="match status" value="1"/>
</dbReference>
<feature type="domain" description="THIF-type NAD/FAD binding fold" evidence="1">
    <location>
        <begin position="7"/>
        <end position="229"/>
    </location>
</feature>
<sequence>MSDPFLRQRIVPGIGDEGQARLRGARVAIVGVGGLGCPAAQYLAAAGVGSLTLIDSDSVQTSNLHRQILFGTPDVGRPKVEAAADSLAASSPWCEVVPVRERLADGGVDLLADHDVVLDATDSWVSRRDVARAASAVGAPLVWGAVQGWHGQLTVFDRAVALDDVFPDRGDDPLDGCEGQGAVGVTCGLVGVAMAGQAMAVLLGLGTLEGTLNVVDGRTGRWREAPLRSRAGARA</sequence>
<dbReference type="InterPro" id="IPR045886">
    <property type="entry name" value="ThiF/MoeB/HesA"/>
</dbReference>
<reference evidence="2" key="1">
    <citation type="submission" date="2023-06" db="EMBL/GenBank/DDBJ databases">
        <title>SYSU T00b26.</title>
        <authorList>
            <person name="Gao L."/>
            <person name="Fang B.-Z."/>
            <person name="Li W.-J."/>
        </authorList>
    </citation>
    <scope>NUCLEOTIDE SEQUENCE</scope>
    <source>
        <strain evidence="2">SYSU T00b26</strain>
    </source>
</reference>
<dbReference type="InterPro" id="IPR035985">
    <property type="entry name" value="Ubiquitin-activating_enz"/>
</dbReference>
<evidence type="ECO:0000313" key="2">
    <source>
        <dbReference type="EMBL" id="MDN4472458.1"/>
    </source>
</evidence>
<evidence type="ECO:0000259" key="1">
    <source>
        <dbReference type="Pfam" id="PF00899"/>
    </source>
</evidence>
<dbReference type="Pfam" id="PF00899">
    <property type="entry name" value="ThiF"/>
    <property type="match status" value="1"/>
</dbReference>
<evidence type="ECO:0000313" key="3">
    <source>
        <dbReference type="Proteomes" id="UP001172738"/>
    </source>
</evidence>
<accession>A0ABT8G057</accession>